<sequence length="46" mass="5171">MVPIRLFIITLYVICSWSLSFQKKILILSLCCLKGSLSLGTGLRQN</sequence>
<proteinExistence type="predicted"/>
<dbReference type="AlphaFoldDB" id="A0A0E9R7V3"/>
<name>A0A0E9R7V3_ANGAN</name>
<protein>
    <submittedName>
        <fullName evidence="1">Uncharacterized protein</fullName>
    </submittedName>
</protein>
<evidence type="ECO:0000313" key="1">
    <source>
        <dbReference type="EMBL" id="JAH24560.1"/>
    </source>
</evidence>
<reference evidence="1" key="2">
    <citation type="journal article" date="2015" name="Fish Shellfish Immunol.">
        <title>Early steps in the European eel (Anguilla anguilla)-Vibrio vulnificus interaction in the gills: Role of the RtxA13 toxin.</title>
        <authorList>
            <person name="Callol A."/>
            <person name="Pajuelo D."/>
            <person name="Ebbesson L."/>
            <person name="Teles M."/>
            <person name="MacKenzie S."/>
            <person name="Amaro C."/>
        </authorList>
    </citation>
    <scope>NUCLEOTIDE SEQUENCE</scope>
</reference>
<dbReference type="EMBL" id="GBXM01084017">
    <property type="protein sequence ID" value="JAH24560.1"/>
    <property type="molecule type" value="Transcribed_RNA"/>
</dbReference>
<organism evidence="1">
    <name type="scientific">Anguilla anguilla</name>
    <name type="common">European freshwater eel</name>
    <name type="synonym">Muraena anguilla</name>
    <dbReference type="NCBI Taxonomy" id="7936"/>
    <lineage>
        <taxon>Eukaryota</taxon>
        <taxon>Metazoa</taxon>
        <taxon>Chordata</taxon>
        <taxon>Craniata</taxon>
        <taxon>Vertebrata</taxon>
        <taxon>Euteleostomi</taxon>
        <taxon>Actinopterygii</taxon>
        <taxon>Neopterygii</taxon>
        <taxon>Teleostei</taxon>
        <taxon>Anguilliformes</taxon>
        <taxon>Anguillidae</taxon>
        <taxon>Anguilla</taxon>
    </lineage>
</organism>
<reference evidence="1" key="1">
    <citation type="submission" date="2014-11" db="EMBL/GenBank/DDBJ databases">
        <authorList>
            <person name="Amaro Gonzalez C."/>
        </authorList>
    </citation>
    <scope>NUCLEOTIDE SEQUENCE</scope>
</reference>
<accession>A0A0E9R7V3</accession>